<protein>
    <recommendedName>
        <fullName evidence="4">DUF805 domain-containing protein</fullName>
    </recommendedName>
</protein>
<dbReference type="PANTHER" id="PTHR34980">
    <property type="entry name" value="INNER MEMBRANE PROTEIN-RELATED-RELATED"/>
    <property type="match status" value="1"/>
</dbReference>
<gene>
    <name evidence="2" type="ORF">GCM10009824_11720</name>
</gene>
<dbReference type="InterPro" id="IPR008523">
    <property type="entry name" value="DUF805"/>
</dbReference>
<dbReference type="EMBL" id="BAAAQA010000013">
    <property type="protein sequence ID" value="GAA2114466.1"/>
    <property type="molecule type" value="Genomic_DNA"/>
</dbReference>
<evidence type="ECO:0000256" key="1">
    <source>
        <dbReference type="SAM" id="Phobius"/>
    </source>
</evidence>
<evidence type="ECO:0000313" key="3">
    <source>
        <dbReference type="Proteomes" id="UP001500166"/>
    </source>
</evidence>
<keyword evidence="3" id="KW-1185">Reference proteome</keyword>
<organism evidence="2 3">
    <name type="scientific">Kocuria atrinae</name>
    <dbReference type="NCBI Taxonomy" id="592377"/>
    <lineage>
        <taxon>Bacteria</taxon>
        <taxon>Bacillati</taxon>
        <taxon>Actinomycetota</taxon>
        <taxon>Actinomycetes</taxon>
        <taxon>Micrococcales</taxon>
        <taxon>Micrococcaceae</taxon>
        <taxon>Kocuria</taxon>
    </lineage>
</organism>
<accession>A0ABN2XPQ9</accession>
<feature type="transmembrane region" description="Helical" evidence="1">
    <location>
        <begin position="56"/>
        <end position="77"/>
    </location>
</feature>
<keyword evidence="1" id="KW-0472">Membrane</keyword>
<feature type="transmembrane region" description="Helical" evidence="1">
    <location>
        <begin position="130"/>
        <end position="151"/>
    </location>
</feature>
<evidence type="ECO:0000313" key="2">
    <source>
        <dbReference type="EMBL" id="GAA2114466.1"/>
    </source>
</evidence>
<proteinExistence type="predicted"/>
<keyword evidence="1" id="KW-0812">Transmembrane</keyword>
<comment type="caution">
    <text evidence="2">The sequence shown here is derived from an EMBL/GenBank/DDBJ whole genome shotgun (WGS) entry which is preliminary data.</text>
</comment>
<dbReference type="Pfam" id="PF05656">
    <property type="entry name" value="DUF805"/>
    <property type="match status" value="1"/>
</dbReference>
<evidence type="ECO:0008006" key="4">
    <source>
        <dbReference type="Google" id="ProtNLM"/>
    </source>
</evidence>
<name>A0ABN2XPQ9_9MICC</name>
<dbReference type="PANTHER" id="PTHR34980:SF2">
    <property type="entry name" value="INNER MEMBRANE PROTEIN YHAH-RELATED"/>
    <property type="match status" value="1"/>
</dbReference>
<reference evidence="2 3" key="1">
    <citation type="journal article" date="2019" name="Int. J. Syst. Evol. Microbiol.">
        <title>The Global Catalogue of Microorganisms (GCM) 10K type strain sequencing project: providing services to taxonomists for standard genome sequencing and annotation.</title>
        <authorList>
            <consortium name="The Broad Institute Genomics Platform"/>
            <consortium name="The Broad Institute Genome Sequencing Center for Infectious Disease"/>
            <person name="Wu L."/>
            <person name="Ma J."/>
        </authorList>
    </citation>
    <scope>NUCLEOTIDE SEQUENCE [LARGE SCALE GENOMIC DNA]</scope>
    <source>
        <strain evidence="2 3">JCM 15914</strain>
    </source>
</reference>
<keyword evidence="1" id="KW-1133">Transmembrane helix</keyword>
<dbReference type="RefSeq" id="WP_344224078.1">
    <property type="nucleotide sequence ID" value="NZ_BAAAQA010000013.1"/>
</dbReference>
<dbReference type="Proteomes" id="UP001500166">
    <property type="component" value="Unassembled WGS sequence"/>
</dbReference>
<sequence>MTPSVKRVFMDREVRSFHDLPSGGANMSPWQQFATAVRLFYRNYFRLRGRATRREFWWAVLFHALISVVFMVISYVVTGGEVVDISRDALPLVLGDSVTLASLMATWHTLNIIPWITLLARRFHDTDSSAALLFTLLIPVAGLVIVIIYALTASNPRGVRYDPPNRSTSRSVQ</sequence>
<feature type="transmembrane region" description="Helical" evidence="1">
    <location>
        <begin position="97"/>
        <end position="118"/>
    </location>
</feature>